<reference evidence="2 3" key="1">
    <citation type="submission" date="2022-02" db="EMBL/GenBank/DDBJ databases">
        <title>Paenibacillus sp. MBLB1776 Whole Genome Shotgun Sequencing.</title>
        <authorList>
            <person name="Hwang C.Y."/>
            <person name="Cho E.-S."/>
            <person name="Seo M.-J."/>
        </authorList>
    </citation>
    <scope>NUCLEOTIDE SEQUENCE [LARGE SCALE GENOMIC DNA]</scope>
    <source>
        <strain evidence="2 3">MBLB1776</strain>
    </source>
</reference>
<organism evidence="2 3">
    <name type="scientific">Paenibacillus aurantius</name>
    <dbReference type="NCBI Taxonomy" id="2918900"/>
    <lineage>
        <taxon>Bacteria</taxon>
        <taxon>Bacillati</taxon>
        <taxon>Bacillota</taxon>
        <taxon>Bacilli</taxon>
        <taxon>Bacillales</taxon>
        <taxon>Paenibacillaceae</taxon>
        <taxon>Paenibacillus</taxon>
    </lineage>
</organism>
<name>A0AA96LBU5_9BACL</name>
<protein>
    <submittedName>
        <fullName evidence="2">DUF4166 domain-containing protein</fullName>
    </submittedName>
</protein>
<evidence type="ECO:0000259" key="1">
    <source>
        <dbReference type="Pfam" id="PF13761"/>
    </source>
</evidence>
<dbReference type="InterPro" id="IPR025311">
    <property type="entry name" value="DUF4166"/>
</dbReference>
<dbReference type="Pfam" id="PF13761">
    <property type="entry name" value="DUF4166"/>
    <property type="match status" value="1"/>
</dbReference>
<gene>
    <name evidence="2" type="ORF">MJA45_24500</name>
</gene>
<keyword evidence="3" id="KW-1185">Reference proteome</keyword>
<dbReference type="EMBL" id="CP130318">
    <property type="protein sequence ID" value="WNQ10746.1"/>
    <property type="molecule type" value="Genomic_DNA"/>
</dbReference>
<sequence>MPSIYEQALGSDFRRLHPQIQKRFGLHSGAHTASIGRGVMERIWYAKRFAFPFLYLGTTRHILFPEGGRNIPFTIQNYAYTDTFGRETVTWIRTYRFPGRVRRFDATMIYSRERGRIVDYLGTHQHLAVDIEMEATPEGGLRLRSGEQRFYERWLGFRFPDSLTGTADVCEWYDEREERFRIEVNVSNARFGKIFAYEGWFEAEFPEVKRERIPICCLPVREERRE</sequence>
<evidence type="ECO:0000313" key="3">
    <source>
        <dbReference type="Proteomes" id="UP001305702"/>
    </source>
</evidence>
<proteinExistence type="predicted"/>
<feature type="domain" description="DUF4166" evidence="1">
    <location>
        <begin position="16"/>
        <end position="201"/>
    </location>
</feature>
<dbReference type="RefSeq" id="WP_315604520.1">
    <property type="nucleotide sequence ID" value="NZ_CP130318.1"/>
</dbReference>
<dbReference type="Proteomes" id="UP001305702">
    <property type="component" value="Chromosome"/>
</dbReference>
<accession>A0AA96LBU5</accession>
<evidence type="ECO:0000313" key="2">
    <source>
        <dbReference type="EMBL" id="WNQ10746.1"/>
    </source>
</evidence>
<dbReference type="KEGG" id="paun:MJA45_24500"/>
<dbReference type="AlphaFoldDB" id="A0AA96LBU5"/>